<reference evidence="5" key="1">
    <citation type="submission" date="2020-11" db="EMBL/GenBank/DDBJ databases">
        <authorList>
            <consortium name="DOE Joint Genome Institute"/>
            <person name="Ahrendt S."/>
            <person name="Riley R."/>
            <person name="Andreopoulos W."/>
            <person name="Labutti K."/>
            <person name="Pangilinan J."/>
            <person name="Ruiz-Duenas F.J."/>
            <person name="Barrasa J.M."/>
            <person name="Sanchez-Garcia M."/>
            <person name="Camarero S."/>
            <person name="Miyauchi S."/>
            <person name="Serrano A."/>
            <person name="Linde D."/>
            <person name="Babiker R."/>
            <person name="Drula E."/>
            <person name="Ayuso-Fernandez I."/>
            <person name="Pacheco R."/>
            <person name="Padilla G."/>
            <person name="Ferreira P."/>
            <person name="Barriuso J."/>
            <person name="Kellner H."/>
            <person name="Castanera R."/>
            <person name="Alfaro M."/>
            <person name="Ramirez L."/>
            <person name="Pisabarro A.G."/>
            <person name="Kuo A."/>
            <person name="Tritt A."/>
            <person name="Lipzen A."/>
            <person name="He G."/>
            <person name="Yan M."/>
            <person name="Ng V."/>
            <person name="Cullen D."/>
            <person name="Martin F."/>
            <person name="Rosso M.-N."/>
            <person name="Henrissat B."/>
            <person name="Hibbett D."/>
            <person name="Martinez A.T."/>
            <person name="Grigoriev I.V."/>
        </authorList>
    </citation>
    <scope>NUCLEOTIDE SEQUENCE</scope>
    <source>
        <strain evidence="5">AH 40177</strain>
    </source>
</reference>
<feature type="domain" description="FAD-binding" evidence="4">
    <location>
        <begin position="11"/>
        <end position="359"/>
    </location>
</feature>
<name>A0A9P5PXI5_9AGAR</name>
<protein>
    <recommendedName>
        <fullName evidence="4">FAD-binding domain-containing protein</fullName>
    </recommendedName>
</protein>
<dbReference type="InterPro" id="IPR002938">
    <property type="entry name" value="FAD-bd"/>
</dbReference>
<evidence type="ECO:0000313" key="5">
    <source>
        <dbReference type="EMBL" id="KAF9074399.1"/>
    </source>
</evidence>
<dbReference type="Pfam" id="PF01494">
    <property type="entry name" value="FAD_binding_3"/>
    <property type="match status" value="1"/>
</dbReference>
<keyword evidence="6" id="KW-1185">Reference proteome</keyword>
<dbReference type="GO" id="GO:0044550">
    <property type="term" value="P:secondary metabolite biosynthetic process"/>
    <property type="evidence" value="ECO:0007669"/>
    <property type="project" value="TreeGrafter"/>
</dbReference>
<organism evidence="5 6">
    <name type="scientific">Rhodocollybia butyracea</name>
    <dbReference type="NCBI Taxonomy" id="206335"/>
    <lineage>
        <taxon>Eukaryota</taxon>
        <taxon>Fungi</taxon>
        <taxon>Dikarya</taxon>
        <taxon>Basidiomycota</taxon>
        <taxon>Agaricomycotina</taxon>
        <taxon>Agaricomycetes</taxon>
        <taxon>Agaricomycetidae</taxon>
        <taxon>Agaricales</taxon>
        <taxon>Marasmiineae</taxon>
        <taxon>Omphalotaceae</taxon>
        <taxon>Rhodocollybia</taxon>
    </lineage>
</organism>
<evidence type="ECO:0000259" key="4">
    <source>
        <dbReference type="Pfam" id="PF01494"/>
    </source>
</evidence>
<dbReference type="PANTHER" id="PTHR46720">
    <property type="entry name" value="HYDROXYLASE, PUTATIVE (AFU_ORTHOLOGUE AFUA_3G01460)-RELATED"/>
    <property type="match status" value="1"/>
</dbReference>
<dbReference type="InterPro" id="IPR036188">
    <property type="entry name" value="FAD/NAD-bd_sf"/>
</dbReference>
<dbReference type="EMBL" id="JADNRY010000013">
    <property type="protein sequence ID" value="KAF9074399.1"/>
    <property type="molecule type" value="Genomic_DNA"/>
</dbReference>
<dbReference type="InterPro" id="IPR051104">
    <property type="entry name" value="FAD_monoxygenase"/>
</dbReference>
<evidence type="ECO:0000313" key="6">
    <source>
        <dbReference type="Proteomes" id="UP000772434"/>
    </source>
</evidence>
<keyword evidence="2" id="KW-0274">FAD</keyword>
<accession>A0A9P5PXI5</accession>
<dbReference type="AlphaFoldDB" id="A0A9P5PXI5"/>
<dbReference type="SUPFAM" id="SSF51905">
    <property type="entry name" value="FAD/NAD(P)-binding domain"/>
    <property type="match status" value="1"/>
</dbReference>
<evidence type="ECO:0000256" key="1">
    <source>
        <dbReference type="ARBA" id="ARBA00022630"/>
    </source>
</evidence>
<dbReference type="SUPFAM" id="SSF54373">
    <property type="entry name" value="FAD-linked reductases, C-terminal domain"/>
    <property type="match status" value="1"/>
</dbReference>
<keyword evidence="1" id="KW-0285">Flavoprotein</keyword>
<proteinExistence type="predicted"/>
<gene>
    <name evidence="5" type="ORF">BDP27DRAFT_1317015</name>
</gene>
<keyword evidence="3" id="KW-0560">Oxidoreductase</keyword>
<dbReference type="Proteomes" id="UP000772434">
    <property type="component" value="Unassembled WGS sequence"/>
</dbReference>
<dbReference type="OrthoDB" id="417877at2759"/>
<evidence type="ECO:0000256" key="3">
    <source>
        <dbReference type="ARBA" id="ARBA00023002"/>
    </source>
</evidence>
<dbReference type="PANTHER" id="PTHR46720:SF3">
    <property type="entry name" value="FAD-BINDING DOMAIN-CONTAINING PROTEIN-RELATED"/>
    <property type="match status" value="1"/>
</dbReference>
<dbReference type="GO" id="GO:0016491">
    <property type="term" value="F:oxidoreductase activity"/>
    <property type="evidence" value="ECO:0007669"/>
    <property type="project" value="UniProtKB-KW"/>
</dbReference>
<sequence>MIPSSNSSSKTRLAIVGGGIGGLLCAVALKDCLNIEIDLYEQALQITEIGAGIALWSRTRKFLEYLGLKEDLVATLPEGFNFNQPPEGVEFRISDRKEGFTFLNGDMKALPFHRQDLQQTLLKHVPSFCRIHLDHRLIKCKEQEDCVELYFKNGSEATCDVLIGADGIKSMTRECFHHKGIFYTGIQVFRGLIPKENLEKINPKHRTLQRQTIYCGKNKHVVVYPISRGRFINVVAFFSNMADEGKPLDGPEIKSATTEEVLSHFVGWEEEVQELLGSVENPSRWMIRDLRPMDTYVSRRISLLGDAAHLMQPHLGAGAGQAMEDGYVLGRLFCEGGSEIWARILQAYNYVRQPYGNMIQRNARNQGFCYELNAPGFEDVKEIGQELTSEQISVLSDAITKNYSWVESDADGDFARAMQFLTRVDS</sequence>
<dbReference type="PRINTS" id="PR00420">
    <property type="entry name" value="RNGMNOXGNASE"/>
</dbReference>
<comment type="caution">
    <text evidence="5">The sequence shown here is derived from an EMBL/GenBank/DDBJ whole genome shotgun (WGS) entry which is preliminary data.</text>
</comment>
<evidence type="ECO:0000256" key="2">
    <source>
        <dbReference type="ARBA" id="ARBA00022827"/>
    </source>
</evidence>
<dbReference type="Gene3D" id="3.50.50.60">
    <property type="entry name" value="FAD/NAD(P)-binding domain"/>
    <property type="match status" value="1"/>
</dbReference>
<dbReference type="GO" id="GO:0071949">
    <property type="term" value="F:FAD binding"/>
    <property type="evidence" value="ECO:0007669"/>
    <property type="project" value="InterPro"/>
</dbReference>